<protein>
    <submittedName>
        <fullName evidence="3">WD40-repeat-containing domain protein</fullName>
    </submittedName>
</protein>
<feature type="compositionally biased region" description="Basic and acidic residues" evidence="2">
    <location>
        <begin position="587"/>
        <end position="597"/>
    </location>
</feature>
<accession>A0A9P7AM59</accession>
<dbReference type="GO" id="GO:0005737">
    <property type="term" value="C:cytoplasm"/>
    <property type="evidence" value="ECO:0007669"/>
    <property type="project" value="TreeGrafter"/>
</dbReference>
<dbReference type="GO" id="GO:0036064">
    <property type="term" value="C:ciliary basal body"/>
    <property type="evidence" value="ECO:0007669"/>
    <property type="project" value="TreeGrafter"/>
</dbReference>
<evidence type="ECO:0000313" key="3">
    <source>
        <dbReference type="EMBL" id="KAG1792212.1"/>
    </source>
</evidence>
<feature type="compositionally biased region" description="Basic and acidic residues" evidence="2">
    <location>
        <begin position="508"/>
        <end position="519"/>
    </location>
</feature>
<gene>
    <name evidence="3" type="ORF">HD556DRAFT_1381736</name>
</gene>
<dbReference type="InterPro" id="IPR052818">
    <property type="entry name" value="NEDD1_Spindle_Assembly"/>
</dbReference>
<dbReference type="EMBL" id="JABBWE010000038">
    <property type="protein sequence ID" value="KAG1792212.1"/>
    <property type="molecule type" value="Genomic_DNA"/>
</dbReference>
<dbReference type="RefSeq" id="XP_041158880.1">
    <property type="nucleotide sequence ID" value="XM_041303265.1"/>
</dbReference>
<dbReference type="InterPro" id="IPR036322">
    <property type="entry name" value="WD40_repeat_dom_sf"/>
</dbReference>
<dbReference type="GO" id="GO:0043015">
    <property type="term" value="F:gamma-tubulin binding"/>
    <property type="evidence" value="ECO:0007669"/>
    <property type="project" value="TreeGrafter"/>
</dbReference>
<feature type="region of interest" description="Disordered" evidence="2">
    <location>
        <begin position="560"/>
        <end position="597"/>
    </location>
</feature>
<proteinExistence type="predicted"/>
<dbReference type="SMART" id="SM00320">
    <property type="entry name" value="WD40"/>
    <property type="match status" value="3"/>
</dbReference>
<dbReference type="GO" id="GO:0000278">
    <property type="term" value="P:mitotic cell cycle"/>
    <property type="evidence" value="ECO:0007669"/>
    <property type="project" value="TreeGrafter"/>
</dbReference>
<feature type="coiled-coil region" evidence="1">
    <location>
        <begin position="693"/>
        <end position="727"/>
    </location>
</feature>
<dbReference type="Gene3D" id="2.130.10.10">
    <property type="entry name" value="YVTN repeat-like/Quinoprotein amine dehydrogenase"/>
    <property type="match status" value="1"/>
</dbReference>
<feature type="region of interest" description="Disordered" evidence="2">
    <location>
        <begin position="353"/>
        <end position="424"/>
    </location>
</feature>
<dbReference type="AlphaFoldDB" id="A0A9P7AM59"/>
<sequence length="728" mass="78602">MLALVTTTALALASPVTLKNPPSFLPITQPLLSQYLASAWSPDNSSLYLASPFSIDRFMTSKSRLDKAIYVQSREESEINTMAVTPSGNLVLGVGKKVIVLEYAAGSATVLKTLESHGTTITALVVSNDSTLIASASSNGVHIHDLLAPAKHKSLPLPTSAPRSVSTMTFHPHVRTRLLLGLGRDILVYDVDKPSAPVKSISIGRDVVGIACSPFSKTLVAVASTDSVSLVDLDKDKGLFKTVLSSEPITSITFSPEGAVIYLGMRDGLRILNLRELDKEMKRVSVGETGQGVLCLAVQKRLKTSASAVKPSISNPSANFSPVRARAKVASNVRSPLRPVAAAVPRKNGISSIKSSIAGTPKKQDFLETSTPTRRVSNRGAFSPSRNPISPHGGRSTESSITGALRSSVSTSRENIFDDASDTPMRLNTRAASSQKSRLLGIHAHPAESISTRLASMRTDKTRETRVASGSSTRSEITRTSSNLTVGTRTKGSSLKRAPSTISISSSKTRESARSKTPADEDEDARTEISSPDLPIDPVTPVADIKRQSARIVVEAQKPRVRTSVGRTRTETGSTGLSVIGTAKSRGSKDKGKDKEVNVDAEDAGKYEELNAVEEDEEEAQVTHERKLSMQVSPRRPVAQTWVPSPLRRNSGTFPMQSGASGAYELFRGLIVDMQTKNHADIKALHVDMLRMGRGLRQEMEEWGGEVKKLREENQRLREENDRLRRGY</sequence>
<dbReference type="PANTHER" id="PTHR44414:SF1">
    <property type="entry name" value="PROTEIN NEDD1"/>
    <property type="match status" value="1"/>
</dbReference>
<evidence type="ECO:0000256" key="1">
    <source>
        <dbReference type="SAM" id="Coils"/>
    </source>
</evidence>
<reference evidence="3" key="1">
    <citation type="journal article" date="2020" name="New Phytol.">
        <title>Comparative genomics reveals dynamic genome evolution in host specialist ectomycorrhizal fungi.</title>
        <authorList>
            <person name="Lofgren L.A."/>
            <person name="Nguyen N.H."/>
            <person name="Vilgalys R."/>
            <person name="Ruytinx J."/>
            <person name="Liao H.L."/>
            <person name="Branco S."/>
            <person name="Kuo A."/>
            <person name="LaButti K."/>
            <person name="Lipzen A."/>
            <person name="Andreopoulos W."/>
            <person name="Pangilinan J."/>
            <person name="Riley R."/>
            <person name="Hundley H."/>
            <person name="Na H."/>
            <person name="Barry K."/>
            <person name="Grigoriev I.V."/>
            <person name="Stajich J.E."/>
            <person name="Kennedy P.G."/>
        </authorList>
    </citation>
    <scope>NUCLEOTIDE SEQUENCE</scope>
    <source>
        <strain evidence="3">S12</strain>
    </source>
</reference>
<feature type="compositionally biased region" description="Polar residues" evidence="2">
    <location>
        <begin position="396"/>
        <end position="414"/>
    </location>
</feature>
<keyword evidence="1" id="KW-0175">Coiled coil</keyword>
<dbReference type="InterPro" id="IPR001680">
    <property type="entry name" value="WD40_rpt"/>
</dbReference>
<dbReference type="PANTHER" id="PTHR44414">
    <property type="entry name" value="PROTEIN NEDD1"/>
    <property type="match status" value="1"/>
</dbReference>
<organism evidence="3 4">
    <name type="scientific">Suillus plorans</name>
    <dbReference type="NCBI Taxonomy" id="116603"/>
    <lineage>
        <taxon>Eukaryota</taxon>
        <taxon>Fungi</taxon>
        <taxon>Dikarya</taxon>
        <taxon>Basidiomycota</taxon>
        <taxon>Agaricomycotina</taxon>
        <taxon>Agaricomycetes</taxon>
        <taxon>Agaricomycetidae</taxon>
        <taxon>Boletales</taxon>
        <taxon>Suillineae</taxon>
        <taxon>Suillaceae</taxon>
        <taxon>Suillus</taxon>
    </lineage>
</organism>
<keyword evidence="4" id="KW-1185">Reference proteome</keyword>
<dbReference type="GeneID" id="64597029"/>
<evidence type="ECO:0000313" key="4">
    <source>
        <dbReference type="Proteomes" id="UP000719766"/>
    </source>
</evidence>
<dbReference type="GO" id="GO:0005814">
    <property type="term" value="C:centriole"/>
    <property type="evidence" value="ECO:0007669"/>
    <property type="project" value="TreeGrafter"/>
</dbReference>
<dbReference type="Pfam" id="PF00400">
    <property type="entry name" value="WD40"/>
    <property type="match status" value="1"/>
</dbReference>
<feature type="compositionally biased region" description="Polar residues" evidence="2">
    <location>
        <begin position="483"/>
        <end position="493"/>
    </location>
</feature>
<dbReference type="OrthoDB" id="1602884at2759"/>
<dbReference type="SUPFAM" id="SSF50978">
    <property type="entry name" value="WD40 repeat-like"/>
    <property type="match status" value="1"/>
</dbReference>
<dbReference type="GO" id="GO:0000922">
    <property type="term" value="C:spindle pole"/>
    <property type="evidence" value="ECO:0007669"/>
    <property type="project" value="TreeGrafter"/>
</dbReference>
<feature type="region of interest" description="Disordered" evidence="2">
    <location>
        <begin position="450"/>
        <end position="540"/>
    </location>
</feature>
<feature type="compositionally biased region" description="Low complexity" evidence="2">
    <location>
        <begin position="469"/>
        <end position="482"/>
    </location>
</feature>
<dbReference type="Proteomes" id="UP000719766">
    <property type="component" value="Unassembled WGS sequence"/>
</dbReference>
<comment type="caution">
    <text evidence="3">The sequence shown here is derived from an EMBL/GenBank/DDBJ whole genome shotgun (WGS) entry which is preliminary data.</text>
</comment>
<name>A0A9P7AM59_9AGAM</name>
<dbReference type="GO" id="GO:0007020">
    <property type="term" value="P:microtubule nucleation"/>
    <property type="evidence" value="ECO:0007669"/>
    <property type="project" value="TreeGrafter"/>
</dbReference>
<evidence type="ECO:0000256" key="2">
    <source>
        <dbReference type="SAM" id="MobiDB-lite"/>
    </source>
</evidence>
<dbReference type="InterPro" id="IPR015943">
    <property type="entry name" value="WD40/YVTN_repeat-like_dom_sf"/>
</dbReference>
<feature type="compositionally biased region" description="Polar residues" evidence="2">
    <location>
        <begin position="565"/>
        <end position="577"/>
    </location>
</feature>